<organism evidence="1 2">
    <name type="scientific">Lawsonia intracellularis (strain PHE/MN1-00)</name>
    <dbReference type="NCBI Taxonomy" id="363253"/>
    <lineage>
        <taxon>Bacteria</taxon>
        <taxon>Pseudomonadati</taxon>
        <taxon>Thermodesulfobacteriota</taxon>
        <taxon>Desulfovibrionia</taxon>
        <taxon>Desulfovibrionales</taxon>
        <taxon>Desulfovibrionaceae</taxon>
        <taxon>Lawsonia</taxon>
    </lineage>
</organism>
<protein>
    <submittedName>
        <fullName evidence="1">NA</fullName>
    </submittedName>
</protein>
<dbReference type="STRING" id="363253.LI0887"/>
<dbReference type="KEGG" id="lip:LI0887"/>
<sequence length="161" mass="17804">MSIRINYANELQRQEETKKISKPIQGSSFENLLSEELTATSTINPSKVLSGKSSNVEQMLLMGLAKPKAAKFVKDATLTSITEQASILLNSWDEYSSALEEGITTRGAWEKLTTIENHTKNLQGNLANIQPPNSDLESMVNELSIMAVVEKAKINRGDYML</sequence>
<dbReference type="RefSeq" id="WP_011526970.1">
    <property type="nucleotide sequence ID" value="NC_008011.1"/>
</dbReference>
<dbReference type="Proteomes" id="UP000002430">
    <property type="component" value="Chromosome"/>
</dbReference>
<dbReference type="EMBL" id="AM180252">
    <property type="protein sequence ID" value="CAJ54941.1"/>
    <property type="molecule type" value="Genomic_DNA"/>
</dbReference>
<accession>Q1MPY6</accession>
<name>Q1MPY6_LAWIP</name>
<proteinExistence type="predicted"/>
<dbReference type="HOGENOM" id="CLU_137836_0_0_7"/>
<gene>
    <name evidence="1" type="ordered locus">LI0887</name>
</gene>
<dbReference type="OrthoDB" id="5518730at2"/>
<reference evidence="1 2" key="1">
    <citation type="submission" date="2005-11" db="EMBL/GenBank/DDBJ databases">
        <title>The complete genome sequence of Lawsonia intracellularis: the causative agent of proliferative enteropathy.</title>
        <authorList>
            <person name="Kaur K."/>
            <person name="Zhang Q."/>
            <person name="Beckler D."/>
            <person name="Munir S."/>
            <person name="Li L."/>
            <person name="Kinsley K."/>
            <person name="Herron L."/>
            <person name="Peterson A."/>
            <person name="May B."/>
            <person name="Singh S."/>
            <person name="Gebhart C."/>
            <person name="Kapur V."/>
        </authorList>
    </citation>
    <scope>NUCLEOTIDE SEQUENCE [LARGE SCALE GENOMIC DNA]</scope>
    <source>
        <strain evidence="1 2">PHE/MN1-00</strain>
    </source>
</reference>
<evidence type="ECO:0000313" key="2">
    <source>
        <dbReference type="Proteomes" id="UP000002430"/>
    </source>
</evidence>
<dbReference type="AlphaFoldDB" id="Q1MPY6"/>
<keyword evidence="2" id="KW-1185">Reference proteome</keyword>
<evidence type="ECO:0000313" key="1">
    <source>
        <dbReference type="EMBL" id="CAJ54941.1"/>
    </source>
</evidence>